<keyword evidence="1" id="KW-0812">Transmembrane</keyword>
<dbReference type="PANTHER" id="PTHR23028:SF127">
    <property type="entry name" value="ACYL_TRANSF_3 DOMAIN-CONTAINING PROTEIN-RELATED"/>
    <property type="match status" value="1"/>
</dbReference>
<reference evidence="2 3" key="2">
    <citation type="submission" date="2018-10" db="EMBL/GenBank/DDBJ databases">
        <authorList>
            <consortium name="Pathogen Informatics"/>
        </authorList>
    </citation>
    <scope>NUCLEOTIDE SEQUENCE [LARGE SCALE GENOMIC DNA]</scope>
</reference>
<dbReference type="WBParaSite" id="EVEC_0001314201-mRNA-1">
    <property type="protein sequence ID" value="EVEC_0001314201-mRNA-1"/>
    <property type="gene ID" value="EVEC_0001314201"/>
</dbReference>
<sequence length="233" mass="26732">MLVQQRMITGELETKQKIAADDGMRKRTLMLSEVVINFFSQYGRVKEHYTRRHKQQCVRKYDDSDEKVGTHKRRDIQGLRGIAIIYVLAFHLYPELFPYGFLGVDIFFVISGYLMAMTLLKEKAFTLTNDYITIQDDSIWAAGFATNILKYLQNLDYFTEFSSLQSRMWQFICGGVINILPKGYQNCPLLVAGLVLLSPLTFLLPLSTPVLRLICTLSAATVIYFGNELTNKK</sequence>
<dbReference type="EMBL" id="UXUI01014073">
    <property type="protein sequence ID" value="VDD97545.1"/>
    <property type="molecule type" value="Genomic_DNA"/>
</dbReference>
<organism evidence="4">
    <name type="scientific">Enterobius vermicularis</name>
    <name type="common">Human pinworm</name>
    <dbReference type="NCBI Taxonomy" id="51028"/>
    <lineage>
        <taxon>Eukaryota</taxon>
        <taxon>Metazoa</taxon>
        <taxon>Ecdysozoa</taxon>
        <taxon>Nematoda</taxon>
        <taxon>Chromadorea</taxon>
        <taxon>Rhabditida</taxon>
        <taxon>Spirurina</taxon>
        <taxon>Oxyuridomorpha</taxon>
        <taxon>Oxyuroidea</taxon>
        <taxon>Oxyuridae</taxon>
        <taxon>Enterobius</taxon>
    </lineage>
</organism>
<feature type="transmembrane region" description="Helical" evidence="1">
    <location>
        <begin position="99"/>
        <end position="120"/>
    </location>
</feature>
<keyword evidence="1" id="KW-0472">Membrane</keyword>
<keyword evidence="3" id="KW-1185">Reference proteome</keyword>
<protein>
    <submittedName>
        <fullName evidence="4">Acyl_transf_3 domain-containing protein</fullName>
    </submittedName>
</protein>
<feature type="transmembrane region" description="Helical" evidence="1">
    <location>
        <begin position="210"/>
        <end position="227"/>
    </location>
</feature>
<dbReference type="PANTHER" id="PTHR23028">
    <property type="entry name" value="ACETYLTRANSFERASE"/>
    <property type="match status" value="1"/>
</dbReference>
<evidence type="ECO:0000313" key="2">
    <source>
        <dbReference type="EMBL" id="VDD97545.1"/>
    </source>
</evidence>
<evidence type="ECO:0000256" key="1">
    <source>
        <dbReference type="SAM" id="Phobius"/>
    </source>
</evidence>
<dbReference type="OrthoDB" id="92766at2759"/>
<evidence type="ECO:0000313" key="3">
    <source>
        <dbReference type="Proteomes" id="UP000274131"/>
    </source>
</evidence>
<name>A0A0N4VQ50_ENTVE</name>
<accession>A0A0N4VQ50</accession>
<dbReference type="GO" id="GO:0016020">
    <property type="term" value="C:membrane"/>
    <property type="evidence" value="ECO:0007669"/>
    <property type="project" value="TreeGrafter"/>
</dbReference>
<reference evidence="4" key="1">
    <citation type="submission" date="2017-02" db="UniProtKB">
        <authorList>
            <consortium name="WormBaseParasite"/>
        </authorList>
    </citation>
    <scope>IDENTIFICATION</scope>
</reference>
<dbReference type="GO" id="GO:0000271">
    <property type="term" value="P:polysaccharide biosynthetic process"/>
    <property type="evidence" value="ECO:0007669"/>
    <property type="project" value="TreeGrafter"/>
</dbReference>
<dbReference type="Proteomes" id="UP000274131">
    <property type="component" value="Unassembled WGS sequence"/>
</dbReference>
<gene>
    <name evidence="2" type="ORF">EVEC_LOCUS12296</name>
</gene>
<keyword evidence="1" id="KW-1133">Transmembrane helix</keyword>
<dbReference type="AlphaFoldDB" id="A0A0N4VQ50"/>
<feature type="transmembrane region" description="Helical" evidence="1">
    <location>
        <begin position="77"/>
        <end position="93"/>
    </location>
</feature>
<feature type="transmembrane region" description="Helical" evidence="1">
    <location>
        <begin position="187"/>
        <end position="204"/>
    </location>
</feature>
<proteinExistence type="predicted"/>
<evidence type="ECO:0000313" key="4">
    <source>
        <dbReference type="WBParaSite" id="EVEC_0001314201-mRNA-1"/>
    </source>
</evidence>
<dbReference type="InterPro" id="IPR050879">
    <property type="entry name" value="Acyltransferase_3"/>
</dbReference>